<protein>
    <submittedName>
        <fullName evidence="1">Unannotated protein</fullName>
    </submittedName>
</protein>
<gene>
    <name evidence="1" type="ORF">UFOPK2579_00991</name>
</gene>
<dbReference type="AlphaFoldDB" id="A0A6J6PUC4"/>
<accession>A0A6J6PUC4</accession>
<evidence type="ECO:0000313" key="1">
    <source>
        <dbReference type="EMBL" id="CAB4702146.1"/>
    </source>
</evidence>
<dbReference type="EMBL" id="CAEZXR010000097">
    <property type="protein sequence ID" value="CAB4702146.1"/>
    <property type="molecule type" value="Genomic_DNA"/>
</dbReference>
<sequence>MRHEPTSGYEDPSLNYRVTWKDVDGGGEIREEIFTSRDAGWDFYEMKQKSARSYGATWEHIPAR</sequence>
<reference evidence="1" key="1">
    <citation type="submission" date="2020-05" db="EMBL/GenBank/DDBJ databases">
        <authorList>
            <person name="Chiriac C."/>
            <person name="Salcher M."/>
            <person name="Ghai R."/>
            <person name="Kavagutti S V."/>
        </authorList>
    </citation>
    <scope>NUCLEOTIDE SEQUENCE</scope>
</reference>
<name>A0A6J6PUC4_9ZZZZ</name>
<organism evidence="1">
    <name type="scientific">freshwater metagenome</name>
    <dbReference type="NCBI Taxonomy" id="449393"/>
    <lineage>
        <taxon>unclassified sequences</taxon>
        <taxon>metagenomes</taxon>
        <taxon>ecological metagenomes</taxon>
    </lineage>
</organism>
<proteinExistence type="predicted"/>